<evidence type="ECO:0000256" key="1">
    <source>
        <dbReference type="SAM" id="Phobius"/>
    </source>
</evidence>
<gene>
    <name evidence="2" type="ORF">OIH86_15275</name>
</gene>
<dbReference type="Proteomes" id="UP001526147">
    <property type="component" value="Unassembled WGS sequence"/>
</dbReference>
<evidence type="ECO:0000313" key="3">
    <source>
        <dbReference type="Proteomes" id="UP001526147"/>
    </source>
</evidence>
<feature type="transmembrane region" description="Helical" evidence="1">
    <location>
        <begin position="145"/>
        <end position="167"/>
    </location>
</feature>
<proteinExistence type="predicted"/>
<keyword evidence="1" id="KW-0472">Membrane</keyword>
<protein>
    <submittedName>
        <fullName evidence="2">DUF624 domain-containing protein</fullName>
    </submittedName>
</protein>
<dbReference type="RefSeq" id="WP_264143469.1">
    <property type="nucleotide sequence ID" value="NZ_JAOYEY010000043.1"/>
</dbReference>
<dbReference type="Pfam" id="PF04854">
    <property type="entry name" value="DUF624"/>
    <property type="match status" value="1"/>
</dbReference>
<keyword evidence="1" id="KW-1133">Transmembrane helix</keyword>
<name>A0ABT3DIX2_9BACI</name>
<sequence>MKVLGNKYLQLGEWCLHLFLLNCLWFMFSLIGGFFLGVFPATVALFAVLRKLTMEPEVEVRIFHLFWTTYKSEFIKGNLLGYVWAVIGGAILIDVRVLHQVETTFIHQALTIALYLLLVLYVFITFYLFPIFVHYNLRFLEYYKYAFVLVIGRPIKTILLIASMLLIYFLFSLIPGLIPVFGVSFIGFVMMKMTSSSLMKNNHSHIEEVESFS</sequence>
<comment type="caution">
    <text evidence="2">The sequence shown here is derived from an EMBL/GenBank/DDBJ whole genome shotgun (WGS) entry which is preliminary data.</text>
</comment>
<feature type="transmembrane region" description="Helical" evidence="1">
    <location>
        <begin position="173"/>
        <end position="191"/>
    </location>
</feature>
<organism evidence="2 3">
    <name type="scientific">Metabacillus halosaccharovorans</name>
    <dbReference type="NCBI Taxonomy" id="930124"/>
    <lineage>
        <taxon>Bacteria</taxon>
        <taxon>Bacillati</taxon>
        <taxon>Bacillota</taxon>
        <taxon>Bacilli</taxon>
        <taxon>Bacillales</taxon>
        <taxon>Bacillaceae</taxon>
        <taxon>Metabacillus</taxon>
    </lineage>
</organism>
<feature type="transmembrane region" description="Helical" evidence="1">
    <location>
        <begin position="105"/>
        <end position="133"/>
    </location>
</feature>
<feature type="transmembrane region" description="Helical" evidence="1">
    <location>
        <begin position="79"/>
        <end position="99"/>
    </location>
</feature>
<accession>A0ABT3DIX2</accession>
<reference evidence="2 3" key="1">
    <citation type="submission" date="2022-10" db="EMBL/GenBank/DDBJ databases">
        <title>Draft genome assembly of moderately radiation resistant bacterium Metabacillus halosaccharovorans.</title>
        <authorList>
            <person name="Pal S."/>
            <person name="Gopinathan A."/>
        </authorList>
    </citation>
    <scope>NUCLEOTIDE SEQUENCE [LARGE SCALE GENOMIC DNA]</scope>
    <source>
        <strain evidence="2 3">VITHBRA001</strain>
    </source>
</reference>
<feature type="transmembrane region" description="Helical" evidence="1">
    <location>
        <begin position="24"/>
        <end position="49"/>
    </location>
</feature>
<dbReference type="InterPro" id="IPR006938">
    <property type="entry name" value="DUF624"/>
</dbReference>
<keyword evidence="1" id="KW-0812">Transmembrane</keyword>
<keyword evidence="3" id="KW-1185">Reference proteome</keyword>
<dbReference type="EMBL" id="JAOYEY010000043">
    <property type="protein sequence ID" value="MCV9887000.1"/>
    <property type="molecule type" value="Genomic_DNA"/>
</dbReference>
<evidence type="ECO:0000313" key="2">
    <source>
        <dbReference type="EMBL" id="MCV9887000.1"/>
    </source>
</evidence>